<name>A0A2T9X9S9_9CREN</name>
<dbReference type="EMBL" id="QEFD01000066">
    <property type="protein sequence ID" value="PVU76792.1"/>
    <property type="molecule type" value="Genomic_DNA"/>
</dbReference>
<dbReference type="AlphaFoldDB" id="A0A2T9X9S9"/>
<proteinExistence type="predicted"/>
<evidence type="ECO:0000313" key="2">
    <source>
        <dbReference type="Proteomes" id="UP000245638"/>
    </source>
</evidence>
<comment type="caution">
    <text evidence="1">The sequence shown here is derived from an EMBL/GenBank/DDBJ whole genome shotgun (WGS) entry which is preliminary data.</text>
</comment>
<dbReference type="Proteomes" id="UP000245638">
    <property type="component" value="Unassembled WGS sequence"/>
</dbReference>
<sequence>MLESILPNSILIDAGNRKEFTDPNFVVSLFLLPFMYEKKPEEKEYLEVIESIKFEAYDELNEIRNKDFPMYATYFQQKVLNDYVSGKAYARNAISFLLNKFKDEKEAEKIKEEYEDFILDKLSLKEFFKPSSNEEPKYVFPYVWRFYTPNFDETVKKVTSGKEIVSDYMGLTTYVILDSKELFPFFRPYVFLSNSPPRIGLKMGEVLIDPEEIIVTQLNEDRLSFSRKFLEKELGKLESKELSSFIESKSETSRRIILSSLRYANWALKKSGISLEDAVHLFVKLRELIDDVEGDFQKAIDNGVDFKEIKEEVKKYGWLNLEVTPAVNPLALKKSIRIISIMKEIGDMYFIPYSIVMSAIVSTYVSGKDYKLLLYGLKTNKFI</sequence>
<gene>
    <name evidence="1" type="ORF">DDW13_02155</name>
</gene>
<protein>
    <submittedName>
        <fullName evidence="1">Uncharacterized protein</fullName>
    </submittedName>
</protein>
<reference evidence="1 2" key="1">
    <citation type="journal article" date="2015" name="Appl. Environ. Microbiol.">
        <title>Nanoarchaeota, Their Sulfolobales Host, and Nanoarchaeota Virus Distribution across Yellowstone National Park Hot Springs.</title>
        <authorList>
            <person name="Munson-McGee J.H."/>
            <person name="Field E.K."/>
            <person name="Bateson M."/>
            <person name="Rooney C."/>
            <person name="Stepanauskas R."/>
            <person name="Young M.J."/>
        </authorList>
    </citation>
    <scope>NUCLEOTIDE SEQUENCE [LARGE SCALE GENOMIC DNA]</scope>
    <source>
        <strain evidence="1">SCGC AC-742_N10</strain>
    </source>
</reference>
<organism evidence="1 2">
    <name type="scientific">Acidianus hospitalis</name>
    <dbReference type="NCBI Taxonomy" id="563177"/>
    <lineage>
        <taxon>Archaea</taxon>
        <taxon>Thermoproteota</taxon>
        <taxon>Thermoprotei</taxon>
        <taxon>Sulfolobales</taxon>
        <taxon>Sulfolobaceae</taxon>
        <taxon>Acidianus</taxon>
    </lineage>
</organism>
<evidence type="ECO:0000313" key="1">
    <source>
        <dbReference type="EMBL" id="PVU76792.1"/>
    </source>
</evidence>
<accession>A0A2T9X9S9</accession>